<protein>
    <submittedName>
        <fullName evidence="3">Uncharacterized protein</fullName>
    </submittedName>
</protein>
<comment type="caution">
    <text evidence="3">The sequence shown here is derived from an EMBL/GenBank/DDBJ whole genome shotgun (WGS) entry which is preliminary data.</text>
</comment>
<reference evidence="3" key="1">
    <citation type="submission" date="2023-06" db="EMBL/GenBank/DDBJ databases">
        <title>Egi l300058.</title>
        <authorList>
            <person name="Gao L."/>
            <person name="Fang B.-Z."/>
            <person name="Li W.-J."/>
        </authorList>
    </citation>
    <scope>NUCLEOTIDE SEQUENCE</scope>
    <source>
        <strain evidence="3">EGI L300058</strain>
    </source>
</reference>
<evidence type="ECO:0000256" key="1">
    <source>
        <dbReference type="SAM" id="MobiDB-lite"/>
    </source>
</evidence>
<keyword evidence="2" id="KW-0732">Signal</keyword>
<sequence length="73" mass="7697">RTKSVPKLMPSALLLTFALSGCASVPSGDVKCPQLPPVPASLMQPPTTEAKVRQTLFEPQQTPTPKSVGSKHS</sequence>
<dbReference type="Proteomes" id="UP001172708">
    <property type="component" value="Unassembled WGS sequence"/>
</dbReference>
<feature type="non-terminal residue" evidence="3">
    <location>
        <position position="1"/>
    </location>
</feature>
<organism evidence="3 4">
    <name type="scientific">Demequina muriae</name>
    <dbReference type="NCBI Taxonomy" id="3051664"/>
    <lineage>
        <taxon>Bacteria</taxon>
        <taxon>Bacillati</taxon>
        <taxon>Actinomycetota</taxon>
        <taxon>Actinomycetes</taxon>
        <taxon>Micrococcales</taxon>
        <taxon>Demequinaceae</taxon>
        <taxon>Demequina</taxon>
    </lineage>
</organism>
<evidence type="ECO:0000313" key="3">
    <source>
        <dbReference type="EMBL" id="MDN4481855.1"/>
    </source>
</evidence>
<name>A0ABT8GK85_9MICO</name>
<feature type="compositionally biased region" description="Polar residues" evidence="1">
    <location>
        <begin position="57"/>
        <end position="67"/>
    </location>
</feature>
<evidence type="ECO:0000313" key="4">
    <source>
        <dbReference type="Proteomes" id="UP001172708"/>
    </source>
</evidence>
<keyword evidence="4" id="KW-1185">Reference proteome</keyword>
<feature type="chain" id="PRO_5046313238" evidence="2">
    <location>
        <begin position="24"/>
        <end position="73"/>
    </location>
</feature>
<dbReference type="EMBL" id="JAUHQA010000005">
    <property type="protein sequence ID" value="MDN4481855.1"/>
    <property type="molecule type" value="Genomic_DNA"/>
</dbReference>
<gene>
    <name evidence="3" type="ORF">QQX02_13070</name>
</gene>
<feature type="signal peptide" evidence="2">
    <location>
        <begin position="1"/>
        <end position="23"/>
    </location>
</feature>
<proteinExistence type="predicted"/>
<feature type="region of interest" description="Disordered" evidence="1">
    <location>
        <begin position="54"/>
        <end position="73"/>
    </location>
</feature>
<evidence type="ECO:0000256" key="2">
    <source>
        <dbReference type="SAM" id="SignalP"/>
    </source>
</evidence>
<accession>A0ABT8GK85</accession>
<dbReference type="RefSeq" id="WP_301143792.1">
    <property type="nucleotide sequence ID" value="NZ_JAUHQA010000005.1"/>
</dbReference>